<dbReference type="SUPFAM" id="SSF142695">
    <property type="entry name" value="RibA-like"/>
    <property type="match status" value="1"/>
</dbReference>
<dbReference type="AlphaFoldDB" id="A0A6S6SRW5"/>
<comment type="pathway">
    <text evidence="1">Cofactor biosynthesis; riboflavin biosynthesis.</text>
</comment>
<dbReference type="Gene3D" id="3.40.50.10990">
    <property type="entry name" value="GTP cyclohydrolase II"/>
    <property type="match status" value="1"/>
</dbReference>
<dbReference type="Pfam" id="PF00925">
    <property type="entry name" value="GTP_cyclohydro2"/>
    <property type="match status" value="1"/>
</dbReference>
<dbReference type="InterPro" id="IPR036144">
    <property type="entry name" value="RibA-like_sf"/>
</dbReference>
<dbReference type="PANTHER" id="PTHR21327">
    <property type="entry name" value="GTP CYCLOHYDROLASE II-RELATED"/>
    <property type="match status" value="1"/>
</dbReference>
<name>A0A6S6SRW5_9BACT</name>
<dbReference type="GO" id="GO:0005829">
    <property type="term" value="C:cytosol"/>
    <property type="evidence" value="ECO:0007669"/>
    <property type="project" value="TreeGrafter"/>
</dbReference>
<accession>A0A6S6SRW5</accession>
<reference evidence="4" key="1">
    <citation type="submission" date="2020-01" db="EMBL/GenBank/DDBJ databases">
        <authorList>
            <person name="Meier V. D."/>
            <person name="Meier V D."/>
        </authorList>
    </citation>
    <scope>NUCLEOTIDE SEQUENCE</scope>
    <source>
        <strain evidence="4">HLG_WM_MAG_06</strain>
    </source>
</reference>
<dbReference type="InterPro" id="IPR032677">
    <property type="entry name" value="GTP_cyclohydro_II"/>
</dbReference>
<gene>
    <name evidence="4" type="ORF">HELGO_WM4460</name>
</gene>
<dbReference type="PANTHER" id="PTHR21327:SF38">
    <property type="entry name" value="3,4-DIHYDROXY-2-BUTANONE 4-PHOSPHATE SYNTHASE"/>
    <property type="match status" value="1"/>
</dbReference>
<dbReference type="GO" id="GO:0016787">
    <property type="term" value="F:hydrolase activity"/>
    <property type="evidence" value="ECO:0007669"/>
    <property type="project" value="UniProtKB-KW"/>
</dbReference>
<keyword evidence="4" id="KW-0378">Hydrolase</keyword>
<keyword evidence="2" id="KW-0686">Riboflavin biosynthesis</keyword>
<dbReference type="GO" id="GO:0009231">
    <property type="term" value="P:riboflavin biosynthetic process"/>
    <property type="evidence" value="ECO:0007669"/>
    <property type="project" value="UniProtKB-UniPathway"/>
</dbReference>
<dbReference type="UniPathway" id="UPA00275"/>
<evidence type="ECO:0000256" key="2">
    <source>
        <dbReference type="ARBA" id="ARBA00022619"/>
    </source>
</evidence>
<proteinExistence type="predicted"/>
<protein>
    <submittedName>
        <fullName evidence="4">GTP cyclohydrolase II</fullName>
    </submittedName>
</protein>
<evidence type="ECO:0000313" key="4">
    <source>
        <dbReference type="EMBL" id="CAA6807663.1"/>
    </source>
</evidence>
<feature type="domain" description="GTP cyclohydrolase II" evidence="3">
    <location>
        <begin position="23"/>
        <end position="177"/>
    </location>
</feature>
<dbReference type="EMBL" id="CACVAP010000053">
    <property type="protein sequence ID" value="CAA6807663.1"/>
    <property type="molecule type" value="Genomic_DNA"/>
</dbReference>
<evidence type="ECO:0000259" key="3">
    <source>
        <dbReference type="Pfam" id="PF00925"/>
    </source>
</evidence>
<organism evidence="4">
    <name type="scientific">uncultured Sulfurovum sp</name>
    <dbReference type="NCBI Taxonomy" id="269237"/>
    <lineage>
        <taxon>Bacteria</taxon>
        <taxon>Pseudomonadati</taxon>
        <taxon>Campylobacterota</taxon>
        <taxon>Epsilonproteobacteria</taxon>
        <taxon>Campylobacterales</taxon>
        <taxon>Sulfurovaceae</taxon>
        <taxon>Sulfurovum</taxon>
        <taxon>environmental samples</taxon>
    </lineage>
</organism>
<dbReference type="GO" id="GO:0008686">
    <property type="term" value="F:3,4-dihydroxy-2-butanone-4-phosphate synthase activity"/>
    <property type="evidence" value="ECO:0007669"/>
    <property type="project" value="TreeGrafter"/>
</dbReference>
<evidence type="ECO:0000256" key="1">
    <source>
        <dbReference type="ARBA" id="ARBA00005104"/>
    </source>
</evidence>
<sequence>MNIFKKINNYVDTKNEIIHSEMATVFTKYGKFQMKAYKDDHQEYIAIMNQKFFDLERPVVYIHFDVQHSEMDHDMHCYCANQVELALKMIQKSGGLVIYSSREDASIDNLLEDINTRRLDEGNAIRGKSKIKFSVKETIVYPSLAFILSDLKLSNVNLITNDEKVIDIVELLGINILRIEPNISFDYGNKKVAN</sequence>